<dbReference type="InterPro" id="IPR012674">
    <property type="entry name" value="Calycin"/>
</dbReference>
<accession>A0A6B0V2Y7</accession>
<evidence type="ECO:0000313" key="2">
    <source>
        <dbReference type="EMBL" id="MXU96196.1"/>
    </source>
</evidence>
<dbReference type="EMBL" id="GIFC01014113">
    <property type="protein sequence ID" value="MXU96196.1"/>
    <property type="molecule type" value="Transcribed_RNA"/>
</dbReference>
<feature type="chain" id="PRO_5025437697" evidence="1">
    <location>
        <begin position="18"/>
        <end position="209"/>
    </location>
</feature>
<dbReference type="Gene3D" id="2.40.128.20">
    <property type="match status" value="1"/>
</dbReference>
<dbReference type="InterPro" id="IPR002970">
    <property type="entry name" value="Tick_his-bd"/>
</dbReference>
<organism evidence="2">
    <name type="scientific">Ixodes ricinus</name>
    <name type="common">Common tick</name>
    <name type="synonym">Acarus ricinus</name>
    <dbReference type="NCBI Taxonomy" id="34613"/>
    <lineage>
        <taxon>Eukaryota</taxon>
        <taxon>Metazoa</taxon>
        <taxon>Ecdysozoa</taxon>
        <taxon>Arthropoda</taxon>
        <taxon>Chelicerata</taxon>
        <taxon>Arachnida</taxon>
        <taxon>Acari</taxon>
        <taxon>Parasitiformes</taxon>
        <taxon>Ixodida</taxon>
        <taxon>Ixodoidea</taxon>
        <taxon>Ixodidae</taxon>
        <taxon>Ixodinae</taxon>
        <taxon>Ixodes</taxon>
    </lineage>
</organism>
<reference evidence="2" key="1">
    <citation type="submission" date="2019-12" db="EMBL/GenBank/DDBJ databases">
        <title>An insight into the sialome of adult female Ixodes ricinus ticks feeding for 6 days.</title>
        <authorList>
            <person name="Perner J."/>
            <person name="Ribeiro J.M.C."/>
        </authorList>
    </citation>
    <scope>NUCLEOTIDE SEQUENCE</scope>
    <source>
        <strain evidence="2">Semi-engorged</strain>
        <tissue evidence="2">Salivary glands</tissue>
    </source>
</reference>
<name>A0A6B0V2Y7_IXORI</name>
<dbReference type="SUPFAM" id="SSF50814">
    <property type="entry name" value="Lipocalins"/>
    <property type="match status" value="1"/>
</dbReference>
<dbReference type="GO" id="GO:0043176">
    <property type="term" value="F:amine binding"/>
    <property type="evidence" value="ECO:0007669"/>
    <property type="project" value="InterPro"/>
</dbReference>
<feature type="signal peptide" evidence="1">
    <location>
        <begin position="1"/>
        <end position="17"/>
    </location>
</feature>
<evidence type="ECO:0000256" key="1">
    <source>
        <dbReference type="SAM" id="SignalP"/>
    </source>
</evidence>
<sequence length="209" mass="23865">MYFAAVVLATLLAITLASEKENVSFPERQLKLSPYQDAWKSVKNPAKRYLKYRSYGKDEMFGGSSKCMFIQQTQHEEFNQTAKTEMGYYNSTTKCMVKYTVCTHVETTDPYCIPNVIRAARCTNSSLYADSPIIFSDYKSCDVVRAPHTGNPLHCELWVAESNINDVPSICEFAYDVFCNTTEKYIISDWNCTDLKEENVCPIPVKKTE</sequence>
<dbReference type="AlphaFoldDB" id="A0A6B0V2Y7"/>
<protein>
    <submittedName>
        <fullName evidence="2">Putative lipocal-1 1</fullName>
    </submittedName>
</protein>
<dbReference type="Pfam" id="PF02098">
    <property type="entry name" value="His_binding"/>
    <property type="match status" value="1"/>
</dbReference>
<proteinExistence type="predicted"/>
<keyword evidence="1" id="KW-0732">Signal</keyword>
<dbReference type="GO" id="GO:0030682">
    <property type="term" value="P:symbiont-mediated perturbation of host defenses"/>
    <property type="evidence" value="ECO:0007669"/>
    <property type="project" value="InterPro"/>
</dbReference>